<dbReference type="GO" id="GO:0004252">
    <property type="term" value="F:serine-type endopeptidase activity"/>
    <property type="evidence" value="ECO:0007669"/>
    <property type="project" value="InterPro"/>
</dbReference>
<dbReference type="InterPro" id="IPR036852">
    <property type="entry name" value="Peptidase_S8/S53_dom_sf"/>
</dbReference>
<protein>
    <submittedName>
        <fullName evidence="2">Uncharacterized protein</fullName>
    </submittedName>
</protein>
<evidence type="ECO:0000313" key="1">
    <source>
        <dbReference type="EMBL" id="GKX46582.1"/>
    </source>
</evidence>
<reference evidence="2" key="2">
    <citation type="submission" date="2023-02" db="EMBL/GenBank/DDBJ databases">
        <title>Pectobacterium carotovorum subsp. carotovorum NBRC 12380.</title>
        <authorList>
            <person name="Ichikawa N."/>
            <person name="Sato H."/>
            <person name="Tonouchi N."/>
        </authorList>
    </citation>
    <scope>NUCLEOTIDE SEQUENCE</scope>
    <source>
        <strain evidence="2">NBRC 12380</strain>
    </source>
</reference>
<organism evidence="2 4">
    <name type="scientific">Pectobacterium carotovorum subsp. carotovorum</name>
    <name type="common">Erwinia carotovora subsp. carotovora</name>
    <dbReference type="NCBI Taxonomy" id="555"/>
    <lineage>
        <taxon>Bacteria</taxon>
        <taxon>Pseudomonadati</taxon>
        <taxon>Pseudomonadota</taxon>
        <taxon>Gammaproteobacteria</taxon>
        <taxon>Enterobacterales</taxon>
        <taxon>Pectobacteriaceae</taxon>
        <taxon>Pectobacterium</taxon>
    </lineage>
</organism>
<dbReference type="Proteomes" id="UP001058167">
    <property type="component" value="Unassembled WGS sequence"/>
</dbReference>
<evidence type="ECO:0000313" key="2">
    <source>
        <dbReference type="EMBL" id="GLV68646.1"/>
    </source>
</evidence>
<comment type="caution">
    <text evidence="2">The sequence shown here is derived from an EMBL/GenBank/DDBJ whole genome shotgun (WGS) entry which is preliminary data.</text>
</comment>
<reference evidence="1" key="1">
    <citation type="submission" date="2022-06" db="EMBL/GenBank/DDBJ databases">
        <title>Draft genome sequences of Pectobacterium carotovorum subsp. carotovorum str. NBRC12380.</title>
        <authorList>
            <person name="Wakabayashi Y."/>
            <person name="Kojima K."/>
        </authorList>
    </citation>
    <scope>NUCLEOTIDE SEQUENCE</scope>
    <source>
        <strain evidence="1">NBRC 12380</strain>
    </source>
</reference>
<keyword evidence="3" id="KW-1185">Reference proteome</keyword>
<dbReference type="AlphaFoldDB" id="A0AAI9PD99"/>
<dbReference type="GO" id="GO:0006508">
    <property type="term" value="P:proteolysis"/>
    <property type="evidence" value="ECO:0007669"/>
    <property type="project" value="InterPro"/>
</dbReference>
<sequence length="122" mass="12948">MLSVWKSNVCKNNTLKNTVLKNKEMHITVTSRHTGVKGGRVLAMGLLLFCPVTLWGADSFRTAEYERNGAALDSINAAEAYNLGFSGKGIGVAVIDATGELSGDEFAGRVDSGAGWISHSDT</sequence>
<dbReference type="SUPFAM" id="SSF52743">
    <property type="entry name" value="Subtilisin-like"/>
    <property type="match status" value="1"/>
</dbReference>
<evidence type="ECO:0000313" key="3">
    <source>
        <dbReference type="Proteomes" id="UP001058167"/>
    </source>
</evidence>
<proteinExistence type="predicted"/>
<dbReference type="EMBL" id="BRLF01000002">
    <property type="protein sequence ID" value="GKX46582.1"/>
    <property type="molecule type" value="Genomic_DNA"/>
</dbReference>
<dbReference type="Gene3D" id="3.40.50.200">
    <property type="entry name" value="Peptidase S8/S53 domain"/>
    <property type="match status" value="1"/>
</dbReference>
<evidence type="ECO:0000313" key="4">
    <source>
        <dbReference type="Proteomes" id="UP001165145"/>
    </source>
</evidence>
<dbReference type="EMBL" id="BSRL01000002">
    <property type="protein sequence ID" value="GLV68646.1"/>
    <property type="molecule type" value="Genomic_DNA"/>
</dbReference>
<dbReference type="Proteomes" id="UP001165145">
    <property type="component" value="Unassembled WGS sequence"/>
</dbReference>
<name>A0AAI9PD99_PECCC</name>
<gene>
    <name evidence="2" type="ORF">Pcaca03_10900</name>
    <name evidence="1" type="ORF">SOASR016_13340</name>
</gene>
<accession>A0AAI9PD99</accession>